<evidence type="ECO:0000313" key="5">
    <source>
        <dbReference type="Proteomes" id="UP000663834"/>
    </source>
</evidence>
<reference evidence="1" key="1">
    <citation type="submission" date="2021-02" db="EMBL/GenBank/DDBJ databases">
        <authorList>
            <person name="Nowell W R."/>
        </authorList>
    </citation>
    <scope>NUCLEOTIDE SEQUENCE</scope>
</reference>
<comment type="caution">
    <text evidence="1">The sequence shown here is derived from an EMBL/GenBank/DDBJ whole genome shotgun (WGS) entry which is preliminary data.</text>
</comment>
<protein>
    <submittedName>
        <fullName evidence="1">Uncharacterized protein</fullName>
    </submittedName>
</protein>
<evidence type="ECO:0000313" key="3">
    <source>
        <dbReference type="EMBL" id="CAF4447943.1"/>
    </source>
</evidence>
<dbReference type="Proteomes" id="UP000676336">
    <property type="component" value="Unassembled WGS sequence"/>
</dbReference>
<organism evidence="1 5">
    <name type="scientific">Rotaria magnacalcarata</name>
    <dbReference type="NCBI Taxonomy" id="392030"/>
    <lineage>
        <taxon>Eukaryota</taxon>
        <taxon>Metazoa</taxon>
        <taxon>Spiralia</taxon>
        <taxon>Gnathifera</taxon>
        <taxon>Rotifera</taxon>
        <taxon>Eurotatoria</taxon>
        <taxon>Bdelloidea</taxon>
        <taxon>Philodinida</taxon>
        <taxon>Philodinidae</taxon>
        <taxon>Rotaria</taxon>
    </lineage>
</organism>
<gene>
    <name evidence="3" type="ORF">BYL167_LOCUS33621</name>
    <name evidence="2" type="ORF">GIL414_LOCUS21865</name>
    <name evidence="1" type="ORF">KQP761_LOCUS22147</name>
    <name evidence="4" type="ORF">SMN809_LOCUS50861</name>
</gene>
<dbReference type="EMBL" id="CAJOBI010169084">
    <property type="protein sequence ID" value="CAF4882030.1"/>
    <property type="molecule type" value="Genomic_DNA"/>
</dbReference>
<evidence type="ECO:0000313" key="4">
    <source>
        <dbReference type="EMBL" id="CAF4882030.1"/>
    </source>
</evidence>
<dbReference type="EMBL" id="CAJOBH010065867">
    <property type="protein sequence ID" value="CAF4447943.1"/>
    <property type="molecule type" value="Genomic_DNA"/>
</dbReference>
<proteinExistence type="predicted"/>
<dbReference type="Proteomes" id="UP000663834">
    <property type="component" value="Unassembled WGS sequence"/>
</dbReference>
<feature type="non-terminal residue" evidence="1">
    <location>
        <position position="46"/>
    </location>
</feature>
<sequence>MNTPIYAFGHAPVTEYNNSENEDEPKLDDESFHQIVLNYEREYDMQ</sequence>
<dbReference type="Proteomes" id="UP000681967">
    <property type="component" value="Unassembled WGS sequence"/>
</dbReference>
<dbReference type="EMBL" id="CAJNOW010011629">
    <property type="protein sequence ID" value="CAF1599924.1"/>
    <property type="molecule type" value="Genomic_DNA"/>
</dbReference>
<name>A0A816ATH3_9BILA</name>
<dbReference type="EMBL" id="CAJOBJ010019938">
    <property type="protein sequence ID" value="CAF4207575.1"/>
    <property type="molecule type" value="Genomic_DNA"/>
</dbReference>
<accession>A0A816ATH3</accession>
<evidence type="ECO:0000313" key="2">
    <source>
        <dbReference type="EMBL" id="CAF4207575.1"/>
    </source>
</evidence>
<evidence type="ECO:0000313" key="1">
    <source>
        <dbReference type="EMBL" id="CAF1599924.1"/>
    </source>
</evidence>
<dbReference type="AlphaFoldDB" id="A0A816ATH3"/>
<dbReference type="Proteomes" id="UP000681720">
    <property type="component" value="Unassembled WGS sequence"/>
</dbReference>